<dbReference type="Proteomes" id="UP000028680">
    <property type="component" value="Chromosome"/>
</dbReference>
<keyword evidence="2" id="KW-1185">Reference proteome</keyword>
<gene>
    <name evidence="1" type="ORF">RCA23_c22030</name>
</gene>
<organism evidence="1 2">
    <name type="scientific">Planktomarina temperata RCA23</name>
    <dbReference type="NCBI Taxonomy" id="666509"/>
    <lineage>
        <taxon>Bacteria</taxon>
        <taxon>Pseudomonadati</taxon>
        <taxon>Pseudomonadota</taxon>
        <taxon>Alphaproteobacteria</taxon>
        <taxon>Rhodobacterales</taxon>
        <taxon>Paracoccaceae</taxon>
        <taxon>Planktomarina</taxon>
    </lineage>
</organism>
<dbReference type="EMBL" id="CP003984">
    <property type="protein sequence ID" value="AII87727.1"/>
    <property type="molecule type" value="Genomic_DNA"/>
</dbReference>
<evidence type="ECO:0000313" key="2">
    <source>
        <dbReference type="Proteomes" id="UP000028680"/>
    </source>
</evidence>
<accession>A0AAN0VJ02</accession>
<dbReference type="KEGG" id="ptp:RCA23_c22030"/>
<protein>
    <submittedName>
        <fullName evidence="1">Uncharacterized protein</fullName>
    </submittedName>
</protein>
<dbReference type="AlphaFoldDB" id="A0AAN0VJ02"/>
<reference evidence="1 2" key="1">
    <citation type="journal article" date="2014" name="ISME J.">
        <title>Adaptation of an abundant Roseobacter RCA organism to pelagic systems revealed by genomic and transcriptomic analyses.</title>
        <authorList>
            <person name="Voget S."/>
            <person name="Wemheuer B."/>
            <person name="Brinkhoff T."/>
            <person name="Vollmers J."/>
            <person name="Dietrich S."/>
            <person name="Giebel H.A."/>
            <person name="Beardsley C."/>
            <person name="Sardemann C."/>
            <person name="Bakenhus I."/>
            <person name="Billerbeck S."/>
            <person name="Daniel R."/>
            <person name="Simon M."/>
        </authorList>
    </citation>
    <scope>NUCLEOTIDE SEQUENCE [LARGE SCALE GENOMIC DNA]</scope>
    <source>
        <strain evidence="1 2">RCA23</strain>
    </source>
</reference>
<sequence length="84" mass="9457">MIQKAQGRDRRMDRDLRAQMTAVLADLLSTVPFDRTAVLAVLHDEVMTIEERQAIAREALLDKLASMTPEVRAKLAQALLKGRK</sequence>
<evidence type="ECO:0000313" key="1">
    <source>
        <dbReference type="EMBL" id="AII87727.1"/>
    </source>
</evidence>
<proteinExistence type="predicted"/>
<name>A0AAN0VJ02_9RHOB</name>